<comment type="caution">
    <text evidence="1">The sequence shown here is derived from an EMBL/GenBank/DDBJ whole genome shotgun (WGS) entry which is preliminary data.</text>
</comment>
<proteinExistence type="predicted"/>
<evidence type="ECO:0000313" key="2">
    <source>
        <dbReference type="Proteomes" id="UP001165060"/>
    </source>
</evidence>
<dbReference type="EMBL" id="BRYB01001134">
    <property type="protein sequence ID" value="GMI19086.1"/>
    <property type="molecule type" value="Genomic_DNA"/>
</dbReference>
<evidence type="ECO:0000313" key="1">
    <source>
        <dbReference type="EMBL" id="GMI19086.1"/>
    </source>
</evidence>
<dbReference type="Proteomes" id="UP001165060">
    <property type="component" value="Unassembled WGS sequence"/>
</dbReference>
<gene>
    <name evidence="1" type="ORF">TeGR_g6532</name>
</gene>
<sequence>MGSGRRANAGGVLGVIDRKNVRAMAGFATFQTWKEHISAFELEEKCKATYGSAKIGVDGKVTTEEHFGPYLRSMRSYIAQRALRWLGHVARMPRDKLPRRMLTAWVSQAKGSSARKLDAKKTTYGGTVARYHFKSIKTGKKIAFATLKAEKFYERVSIDACDKNWVHIAEHRDFWRECVVKAAKFHYDYRDQDEQVEYKITPATPEKPSAEQQRANDCDQWLLTKQPLDEEAKRKLA</sequence>
<organism evidence="1 2">
    <name type="scientific">Tetraparma gracilis</name>
    <dbReference type="NCBI Taxonomy" id="2962635"/>
    <lineage>
        <taxon>Eukaryota</taxon>
        <taxon>Sar</taxon>
        <taxon>Stramenopiles</taxon>
        <taxon>Ochrophyta</taxon>
        <taxon>Bolidophyceae</taxon>
        <taxon>Parmales</taxon>
        <taxon>Triparmaceae</taxon>
        <taxon>Tetraparma</taxon>
    </lineage>
</organism>
<keyword evidence="2" id="KW-1185">Reference proteome</keyword>
<accession>A0ABQ6M3Z0</accession>
<reference evidence="1 2" key="1">
    <citation type="journal article" date="2023" name="Commun. Biol.">
        <title>Genome analysis of Parmales, the sister group of diatoms, reveals the evolutionary specialization of diatoms from phago-mixotrophs to photoautotrophs.</title>
        <authorList>
            <person name="Ban H."/>
            <person name="Sato S."/>
            <person name="Yoshikawa S."/>
            <person name="Yamada K."/>
            <person name="Nakamura Y."/>
            <person name="Ichinomiya M."/>
            <person name="Sato N."/>
            <person name="Blanc-Mathieu R."/>
            <person name="Endo H."/>
            <person name="Kuwata A."/>
            <person name="Ogata H."/>
        </authorList>
    </citation>
    <scope>NUCLEOTIDE SEQUENCE [LARGE SCALE GENOMIC DNA]</scope>
</reference>
<name>A0ABQ6M3Z0_9STRA</name>
<protein>
    <submittedName>
        <fullName evidence="1">Uncharacterized protein</fullName>
    </submittedName>
</protein>